<keyword evidence="5" id="KW-0598">Phosphotransferase system</keyword>
<sequence>MEFNMKQNQVSHVDADTYTDTSTDAVLDKKIMRLSWLRLLWVQASFNYQRMQSSGFLYAMIPALKRIHTNKRDLAASLKLHNEFFNTSPWLVTFMAGVILAMEKGKQPLENIRSFKVAAMGPIGGIGDAMCQLTILPITASIAASLALDKVAVAPLIFLVLFNMARFSLFVPLFNYGYRLGMSALDTLKEQTAAFSRGATMLGLMVVGALSATFVSVKLDLALNLNEGVLNLQEGVLDKIMPNILPLAVVIGCYKLIMRGFSPVKVMMVMIVGATVLHYLGIL</sequence>
<evidence type="ECO:0000256" key="3">
    <source>
        <dbReference type="ARBA" id="ARBA00022475"/>
    </source>
</evidence>
<feature type="transmembrane region" description="Helical" evidence="9">
    <location>
        <begin position="264"/>
        <end position="282"/>
    </location>
</feature>
<dbReference type="PANTHER" id="PTHR32502">
    <property type="entry name" value="N-ACETYLGALACTOSAMINE PERMEASE II COMPONENT-RELATED"/>
    <property type="match status" value="1"/>
</dbReference>
<dbReference type="GO" id="GO:0005886">
    <property type="term" value="C:plasma membrane"/>
    <property type="evidence" value="ECO:0007669"/>
    <property type="project" value="UniProtKB-SubCell"/>
</dbReference>
<keyword evidence="8 9" id="KW-0472">Membrane</keyword>
<evidence type="ECO:0000256" key="2">
    <source>
        <dbReference type="ARBA" id="ARBA00022448"/>
    </source>
</evidence>
<proteinExistence type="predicted"/>
<feature type="transmembrane region" description="Helical" evidence="9">
    <location>
        <begin position="153"/>
        <end position="178"/>
    </location>
</feature>
<evidence type="ECO:0000256" key="5">
    <source>
        <dbReference type="ARBA" id="ARBA00022683"/>
    </source>
</evidence>
<dbReference type="EMBL" id="ACYU01000039">
    <property type="protein sequence ID" value="EEW07712.1"/>
    <property type="molecule type" value="Genomic_DNA"/>
</dbReference>
<accession>D2YC75</accession>
<dbReference type="GO" id="GO:0009401">
    <property type="term" value="P:phosphoenolpyruvate-dependent sugar phosphotransferase system"/>
    <property type="evidence" value="ECO:0007669"/>
    <property type="project" value="UniProtKB-KW"/>
</dbReference>
<organism evidence="10 11">
    <name type="scientific">Vibrio mimicus VM603</name>
    <dbReference type="NCBI Taxonomy" id="671074"/>
    <lineage>
        <taxon>Bacteria</taxon>
        <taxon>Pseudomonadati</taxon>
        <taxon>Pseudomonadota</taxon>
        <taxon>Gammaproteobacteria</taxon>
        <taxon>Vibrionales</taxon>
        <taxon>Vibrionaceae</taxon>
        <taxon>Vibrio</taxon>
    </lineage>
</organism>
<evidence type="ECO:0000313" key="11">
    <source>
        <dbReference type="Proteomes" id="UP000004827"/>
    </source>
</evidence>
<dbReference type="InterPro" id="IPR050303">
    <property type="entry name" value="GatZ_KbaZ_carbometab"/>
</dbReference>
<evidence type="ECO:0000256" key="1">
    <source>
        <dbReference type="ARBA" id="ARBA00004651"/>
    </source>
</evidence>
<evidence type="ECO:0000313" key="10">
    <source>
        <dbReference type="EMBL" id="EEW07712.1"/>
    </source>
</evidence>
<comment type="subcellular location">
    <subcellularLocation>
        <location evidence="1">Cell membrane</location>
        <topology evidence="1">Multi-pass membrane protein</topology>
    </subcellularLocation>
</comment>
<keyword evidence="3" id="KW-1003">Cell membrane</keyword>
<keyword evidence="2" id="KW-0813">Transport</keyword>
<feature type="transmembrane region" description="Helical" evidence="9">
    <location>
        <begin position="199"/>
        <end position="219"/>
    </location>
</feature>
<dbReference type="AlphaFoldDB" id="D2YC75"/>
<dbReference type="PANTHER" id="PTHR32502:SF5">
    <property type="entry name" value="N-ACETYLGALACTOSAMINE PERMEASE IID COMPONENT-RELATED"/>
    <property type="match status" value="1"/>
</dbReference>
<evidence type="ECO:0000256" key="7">
    <source>
        <dbReference type="ARBA" id="ARBA00022989"/>
    </source>
</evidence>
<evidence type="ECO:0000256" key="9">
    <source>
        <dbReference type="SAM" id="Phobius"/>
    </source>
</evidence>
<evidence type="ECO:0000256" key="6">
    <source>
        <dbReference type="ARBA" id="ARBA00022692"/>
    </source>
</evidence>
<dbReference type="InterPro" id="IPR004704">
    <property type="entry name" value="PTS_IID_man"/>
</dbReference>
<feature type="transmembrane region" description="Helical" evidence="9">
    <location>
        <begin position="123"/>
        <end position="147"/>
    </location>
</feature>
<protein>
    <submittedName>
        <fullName evidence="10">PTS system, N-acetylgalactosamine-specific IID component</fullName>
    </submittedName>
</protein>
<keyword evidence="6 9" id="KW-0812">Transmembrane</keyword>
<comment type="caution">
    <text evidence="10">The sequence shown here is derived from an EMBL/GenBank/DDBJ whole genome shotgun (WGS) entry which is preliminary data.</text>
</comment>
<dbReference type="Proteomes" id="UP000004827">
    <property type="component" value="Unassembled WGS sequence"/>
</dbReference>
<reference evidence="10 11" key="1">
    <citation type="journal article" date="2009" name="BMC Evol. Biol.">
        <title>Genomic taxonomy of Vibrios.</title>
        <authorList>
            <person name="Thompson C.C."/>
            <person name="Vicente A.C."/>
            <person name="Souza R.C."/>
            <person name="Vasconcelos A.T."/>
            <person name="Vesth T."/>
            <person name="Alves N.Jr."/>
            <person name="Ussery D.W."/>
            <person name="Iida T."/>
            <person name="Thompson F.L."/>
        </authorList>
    </citation>
    <scope>NUCLEOTIDE SEQUENCE [LARGE SCALE GENOMIC DNA]</scope>
    <source>
        <strain evidence="10 11">VM603</strain>
    </source>
</reference>
<name>D2YC75_VIBMI</name>
<dbReference type="PROSITE" id="PS51108">
    <property type="entry name" value="PTS_EIID"/>
    <property type="match status" value="1"/>
</dbReference>
<keyword evidence="4" id="KW-0762">Sugar transport</keyword>
<dbReference type="Pfam" id="PF03613">
    <property type="entry name" value="EIID-AGA"/>
    <property type="match status" value="1"/>
</dbReference>
<keyword evidence="7 9" id="KW-1133">Transmembrane helix</keyword>
<evidence type="ECO:0000256" key="8">
    <source>
        <dbReference type="ARBA" id="ARBA00023136"/>
    </source>
</evidence>
<gene>
    <name evidence="10" type="primary">agaD</name>
    <name evidence="10" type="ORF">VMB_11220</name>
</gene>
<evidence type="ECO:0000256" key="4">
    <source>
        <dbReference type="ARBA" id="ARBA00022597"/>
    </source>
</evidence>